<keyword evidence="2" id="KW-0732">Signal</keyword>
<keyword evidence="1 2" id="KW-0378">Hydrolase</keyword>
<dbReference type="GO" id="GO:0004222">
    <property type="term" value="F:metalloendopeptidase activity"/>
    <property type="evidence" value="ECO:0007669"/>
    <property type="project" value="UniProtKB-UniRule"/>
</dbReference>
<dbReference type="GO" id="GO:0006508">
    <property type="term" value="P:proteolysis"/>
    <property type="evidence" value="ECO:0007669"/>
    <property type="project" value="UniProtKB-KW"/>
</dbReference>
<comment type="cofactor">
    <cofactor evidence="1 2">
        <name>Zn(2+)</name>
        <dbReference type="ChEBI" id="CHEBI:29105"/>
    </cofactor>
    <text evidence="1 2">Binds 1 zinc ion per subunit.</text>
</comment>
<keyword evidence="1 2" id="KW-0479">Metal-binding</keyword>
<keyword evidence="1 2" id="KW-0482">Metalloprotease</keyword>
<evidence type="ECO:0000256" key="2">
    <source>
        <dbReference type="RuleBase" id="RU361183"/>
    </source>
</evidence>
<keyword evidence="1 2" id="KW-0862">Zinc</keyword>
<dbReference type="AlphaFoldDB" id="A0A8J5JQ44"/>
<dbReference type="InterPro" id="IPR024079">
    <property type="entry name" value="MetalloPept_cat_dom_sf"/>
</dbReference>
<dbReference type="PRINTS" id="PR00480">
    <property type="entry name" value="ASTACIN"/>
</dbReference>
<dbReference type="InterPro" id="IPR034035">
    <property type="entry name" value="Astacin-like_dom"/>
</dbReference>
<dbReference type="EC" id="3.4.24.-" evidence="2"/>
<dbReference type="Proteomes" id="UP000747542">
    <property type="component" value="Unassembled WGS sequence"/>
</dbReference>
<dbReference type="SUPFAM" id="SSF55486">
    <property type="entry name" value="Metalloproteases ('zincins'), catalytic domain"/>
    <property type="match status" value="1"/>
</dbReference>
<organism evidence="4 5">
    <name type="scientific">Homarus americanus</name>
    <name type="common">American lobster</name>
    <dbReference type="NCBI Taxonomy" id="6706"/>
    <lineage>
        <taxon>Eukaryota</taxon>
        <taxon>Metazoa</taxon>
        <taxon>Ecdysozoa</taxon>
        <taxon>Arthropoda</taxon>
        <taxon>Crustacea</taxon>
        <taxon>Multicrustacea</taxon>
        <taxon>Malacostraca</taxon>
        <taxon>Eumalacostraca</taxon>
        <taxon>Eucarida</taxon>
        <taxon>Decapoda</taxon>
        <taxon>Pleocyemata</taxon>
        <taxon>Astacidea</taxon>
        <taxon>Nephropoidea</taxon>
        <taxon>Nephropidae</taxon>
        <taxon>Homarus</taxon>
    </lineage>
</organism>
<protein>
    <recommendedName>
        <fullName evidence="2">Metalloendopeptidase</fullName>
        <ecNumber evidence="2">3.4.24.-</ecNumber>
    </recommendedName>
</protein>
<name>A0A8J5JQ44_HOMAM</name>
<feature type="binding site" evidence="1">
    <location>
        <position position="224"/>
    </location>
    <ligand>
        <name>Zn(2+)</name>
        <dbReference type="ChEBI" id="CHEBI:29105"/>
        <note>catalytic</note>
    </ligand>
</feature>
<dbReference type="PANTHER" id="PTHR10127:SF859">
    <property type="entry name" value="METALLOENDOPEPTIDASE"/>
    <property type="match status" value="1"/>
</dbReference>
<feature type="active site" evidence="1">
    <location>
        <position position="215"/>
    </location>
</feature>
<proteinExistence type="predicted"/>
<feature type="domain" description="Peptidase M12A" evidence="3">
    <location>
        <begin position="103"/>
        <end position="316"/>
    </location>
</feature>
<comment type="caution">
    <text evidence="4">The sequence shown here is derived from an EMBL/GenBank/DDBJ whole genome shotgun (WGS) entry which is preliminary data.</text>
</comment>
<dbReference type="PANTHER" id="PTHR10127">
    <property type="entry name" value="DISCOIDIN, CUB, EGF, LAMININ , AND ZINC METALLOPROTEASE DOMAIN CONTAINING"/>
    <property type="match status" value="1"/>
</dbReference>
<evidence type="ECO:0000313" key="4">
    <source>
        <dbReference type="EMBL" id="KAG7158758.1"/>
    </source>
</evidence>
<sequence>MCRTVGVVMMLACAGCALARVLPSTSSVHTTRDARILKAARAAQTEPILQLREVDRDKFPDIPDYVFQNTPSLSQKYLTTLVPPPPSFHQWFRPSFNTVLHRQFMLSTRVGLNWKVFPNRRWTNATVPFVISRHYLPAEREMIERAIATLNFMTCIKFIPWDGEAEDYLIIWPVEEPAGCWSYVGKRGGQQVVSLQPPDSRSNRCFISLGKPIHELLHALGIFHEQARADRDNHVTIITRNIIPDYYHNFGKQGEENTTFPFDYDYDSVMHYGKNFFSYSKNLPTIVPKVENATIGQRIMLSKLDCIKLNDLYGCLDDADDREKYTSFCKYLGL</sequence>
<dbReference type="InterPro" id="IPR006026">
    <property type="entry name" value="Peptidase_Metallo"/>
</dbReference>
<reference evidence="4" key="1">
    <citation type="journal article" date="2021" name="Sci. Adv.">
        <title>The American lobster genome reveals insights on longevity, neural, and immune adaptations.</title>
        <authorList>
            <person name="Polinski J.M."/>
            <person name="Zimin A.V."/>
            <person name="Clark K.F."/>
            <person name="Kohn A.B."/>
            <person name="Sadowski N."/>
            <person name="Timp W."/>
            <person name="Ptitsyn A."/>
            <person name="Khanna P."/>
            <person name="Romanova D.Y."/>
            <person name="Williams P."/>
            <person name="Greenwood S.J."/>
            <person name="Moroz L.L."/>
            <person name="Walt D.R."/>
            <person name="Bodnar A.G."/>
        </authorList>
    </citation>
    <scope>NUCLEOTIDE SEQUENCE</scope>
    <source>
        <strain evidence="4">GMGI-L3</strain>
    </source>
</reference>
<dbReference type="Gene3D" id="3.40.390.10">
    <property type="entry name" value="Collagenase (Catalytic Domain)"/>
    <property type="match status" value="1"/>
</dbReference>
<gene>
    <name evidence="4" type="primary">nas-14-L</name>
    <name evidence="4" type="ORF">Hamer_G011432</name>
</gene>
<feature type="chain" id="PRO_5035337514" description="Metalloendopeptidase" evidence="2">
    <location>
        <begin position="20"/>
        <end position="334"/>
    </location>
</feature>
<evidence type="ECO:0000313" key="5">
    <source>
        <dbReference type="Proteomes" id="UP000747542"/>
    </source>
</evidence>
<keyword evidence="1 2" id="KW-0645">Protease</keyword>
<dbReference type="EMBL" id="JAHLQT010034478">
    <property type="protein sequence ID" value="KAG7158758.1"/>
    <property type="molecule type" value="Genomic_DNA"/>
</dbReference>
<evidence type="ECO:0000256" key="1">
    <source>
        <dbReference type="PROSITE-ProRule" id="PRU01211"/>
    </source>
</evidence>
<dbReference type="Pfam" id="PF01400">
    <property type="entry name" value="Astacin"/>
    <property type="match status" value="1"/>
</dbReference>
<feature type="signal peptide" evidence="2">
    <location>
        <begin position="1"/>
        <end position="19"/>
    </location>
</feature>
<dbReference type="SMART" id="SM00235">
    <property type="entry name" value="ZnMc"/>
    <property type="match status" value="1"/>
</dbReference>
<evidence type="ECO:0000259" key="3">
    <source>
        <dbReference type="PROSITE" id="PS51864"/>
    </source>
</evidence>
<feature type="binding site" evidence="1">
    <location>
        <position position="218"/>
    </location>
    <ligand>
        <name>Zn(2+)</name>
        <dbReference type="ChEBI" id="CHEBI:29105"/>
        <note>catalytic</note>
    </ligand>
</feature>
<dbReference type="GO" id="GO:0008270">
    <property type="term" value="F:zinc ion binding"/>
    <property type="evidence" value="ECO:0007669"/>
    <property type="project" value="UniProtKB-UniRule"/>
</dbReference>
<comment type="caution">
    <text evidence="1">Lacks conserved residue(s) required for the propagation of feature annotation.</text>
</comment>
<keyword evidence="5" id="KW-1185">Reference proteome</keyword>
<feature type="binding site" evidence="1">
    <location>
        <position position="214"/>
    </location>
    <ligand>
        <name>Zn(2+)</name>
        <dbReference type="ChEBI" id="CHEBI:29105"/>
        <note>catalytic</note>
    </ligand>
</feature>
<dbReference type="CDD" id="cd04280">
    <property type="entry name" value="ZnMc_astacin_like"/>
    <property type="match status" value="1"/>
</dbReference>
<dbReference type="InterPro" id="IPR001506">
    <property type="entry name" value="Peptidase_M12A"/>
</dbReference>
<dbReference type="PROSITE" id="PS51864">
    <property type="entry name" value="ASTACIN"/>
    <property type="match status" value="1"/>
</dbReference>
<accession>A0A8J5JQ44</accession>